<dbReference type="EMBL" id="CP144753">
    <property type="protein sequence ID" value="WVZ95527.1"/>
    <property type="molecule type" value="Genomic_DNA"/>
</dbReference>
<proteinExistence type="predicted"/>
<keyword evidence="3" id="KW-1185">Reference proteome</keyword>
<name>A0AAQ3USB6_PASNO</name>
<organism evidence="2 3">
    <name type="scientific">Paspalum notatum var. saurae</name>
    <dbReference type="NCBI Taxonomy" id="547442"/>
    <lineage>
        <taxon>Eukaryota</taxon>
        <taxon>Viridiplantae</taxon>
        <taxon>Streptophyta</taxon>
        <taxon>Embryophyta</taxon>
        <taxon>Tracheophyta</taxon>
        <taxon>Spermatophyta</taxon>
        <taxon>Magnoliopsida</taxon>
        <taxon>Liliopsida</taxon>
        <taxon>Poales</taxon>
        <taxon>Poaceae</taxon>
        <taxon>PACMAD clade</taxon>
        <taxon>Panicoideae</taxon>
        <taxon>Andropogonodae</taxon>
        <taxon>Paspaleae</taxon>
        <taxon>Paspalinae</taxon>
        <taxon>Paspalum</taxon>
    </lineage>
</organism>
<dbReference type="Proteomes" id="UP001341281">
    <property type="component" value="Chromosome 09"/>
</dbReference>
<evidence type="ECO:0000313" key="2">
    <source>
        <dbReference type="EMBL" id="WVZ95527.1"/>
    </source>
</evidence>
<dbReference type="AlphaFoldDB" id="A0AAQ3USB6"/>
<feature type="region of interest" description="Disordered" evidence="1">
    <location>
        <begin position="69"/>
        <end position="102"/>
    </location>
</feature>
<gene>
    <name evidence="2" type="ORF">U9M48_041280</name>
</gene>
<protein>
    <submittedName>
        <fullName evidence="2">Uncharacterized protein</fullName>
    </submittedName>
</protein>
<reference evidence="2 3" key="1">
    <citation type="submission" date="2024-02" db="EMBL/GenBank/DDBJ databases">
        <title>High-quality chromosome-scale genome assembly of Pensacola bahiagrass (Paspalum notatum Flugge var. saurae).</title>
        <authorList>
            <person name="Vega J.M."/>
            <person name="Podio M."/>
            <person name="Orjuela J."/>
            <person name="Siena L.A."/>
            <person name="Pessino S.C."/>
            <person name="Combes M.C."/>
            <person name="Mariac C."/>
            <person name="Albertini E."/>
            <person name="Pupilli F."/>
            <person name="Ortiz J.P.A."/>
            <person name="Leblanc O."/>
        </authorList>
    </citation>
    <scope>NUCLEOTIDE SEQUENCE [LARGE SCALE GENOMIC DNA]</scope>
    <source>
        <strain evidence="2">R1</strain>
        <tissue evidence="2">Leaf</tissue>
    </source>
</reference>
<accession>A0AAQ3USB6</accession>
<evidence type="ECO:0000256" key="1">
    <source>
        <dbReference type="SAM" id="MobiDB-lite"/>
    </source>
</evidence>
<evidence type="ECO:0000313" key="3">
    <source>
        <dbReference type="Proteomes" id="UP001341281"/>
    </source>
</evidence>
<feature type="region of interest" description="Disordered" evidence="1">
    <location>
        <begin position="1"/>
        <end position="57"/>
    </location>
</feature>
<sequence length="102" mass="11092">MRHLSAELLRPPSSPPVAGVDGSRSRRRPRAPSPPSRFTTAVPPLRTPSHDEVWGNRVPWDGNAFPDPVGLKLRPTHAGVAPPSAGHRAPFSPAEGRRRRDT</sequence>